<evidence type="ECO:0000313" key="2">
    <source>
        <dbReference type="Proteomes" id="UP000242875"/>
    </source>
</evidence>
<name>A0A261Y6S6_9FUNG</name>
<dbReference type="Proteomes" id="UP000242875">
    <property type="component" value="Unassembled WGS sequence"/>
</dbReference>
<comment type="caution">
    <text evidence="1">The sequence shown here is derived from an EMBL/GenBank/DDBJ whole genome shotgun (WGS) entry which is preliminary data.</text>
</comment>
<dbReference type="OrthoDB" id="10008801at2759"/>
<accession>A0A261Y6S6</accession>
<keyword evidence="2" id="KW-1185">Reference proteome</keyword>
<proteinExistence type="predicted"/>
<evidence type="ECO:0000313" key="1">
    <source>
        <dbReference type="EMBL" id="OZJ06350.1"/>
    </source>
</evidence>
<dbReference type="EMBL" id="MVBO01000004">
    <property type="protein sequence ID" value="OZJ06350.1"/>
    <property type="molecule type" value="Genomic_DNA"/>
</dbReference>
<gene>
    <name evidence="1" type="ORF">BZG36_00676</name>
</gene>
<reference evidence="1 2" key="1">
    <citation type="journal article" date="2017" name="Mycologia">
        <title>Bifiguratus adelaidae, gen. et sp. nov., a new member of Mucoromycotina in endophytic and soil-dwelling habitats.</title>
        <authorList>
            <person name="Torres-Cruz T.J."/>
            <person name="Billingsley Tobias T.L."/>
            <person name="Almatruk M."/>
            <person name="Hesse C."/>
            <person name="Kuske C.R."/>
            <person name="Desiro A."/>
            <person name="Benucci G.M."/>
            <person name="Bonito G."/>
            <person name="Stajich J.E."/>
            <person name="Dunlap C."/>
            <person name="Arnold A.E."/>
            <person name="Porras-Alfaro A."/>
        </authorList>
    </citation>
    <scope>NUCLEOTIDE SEQUENCE [LARGE SCALE GENOMIC DNA]</scope>
    <source>
        <strain evidence="1 2">AZ0501</strain>
    </source>
</reference>
<sequence>MTAVRRLEKAPFNWDHPLIKQIRDNPQVLTSLQRLTVLLQQKGYDVQRDGKPSLSIIYKIMSDPEVKESVANLTKELQKAGIKFDLETLASLESTFKGSDTGSWMDKWVNK</sequence>
<dbReference type="AlphaFoldDB" id="A0A261Y6S6"/>
<organism evidence="1 2">
    <name type="scientific">Bifiguratus adelaidae</name>
    <dbReference type="NCBI Taxonomy" id="1938954"/>
    <lineage>
        <taxon>Eukaryota</taxon>
        <taxon>Fungi</taxon>
        <taxon>Fungi incertae sedis</taxon>
        <taxon>Mucoromycota</taxon>
        <taxon>Mucoromycotina</taxon>
        <taxon>Endogonomycetes</taxon>
        <taxon>Endogonales</taxon>
        <taxon>Endogonales incertae sedis</taxon>
        <taxon>Bifiguratus</taxon>
    </lineage>
</organism>
<protein>
    <submittedName>
        <fullName evidence="1">Uncharacterized protein</fullName>
    </submittedName>
</protein>